<dbReference type="EMBL" id="CM042033">
    <property type="protein sequence ID" value="KAI3775050.1"/>
    <property type="molecule type" value="Genomic_DNA"/>
</dbReference>
<gene>
    <name evidence="1" type="ORF">L1987_49618</name>
</gene>
<sequence length="658" mass="74791">MGSLALPKLLVVDFTKENIKPGSSAWSSTCNDIRVALENHGCFIALYDGVSSKLEESVFQAAEELFDLPTETKMKNIVEKPYHGYIGQIPFVPLHEGLGIDYATELEGVQSFTDLMWPKGNPSFCETSMSFSRAVAKLEHMIIRLLFESYGVEQHSESHMNSTTYLLRYLKYRAPEMNETTMAFPSHTDKSFLTILHQNDVSGLEIRSRDDEWISVEFPPSSFVVMAGDACKAWSNNRVLSPNHKVTLDKKGKETRYTIALFSFLSKKVQVPDEFVDVEHPLQFKPFNHVDLLNFYDTETGRKSQNILKDFCDVFLYLLKLVDPPSIEDSTQSEESQTIMPPQQKLPVINFNAETLIPSTDAWLSTSYVVRRALEDYGCFVVSTDKIPWDLHETMFELTKDLFCLPIETKIKTSSRILGFGYGNYSTLPLFESFGIENGGTLDAIRSFTNLLFPSGNNTFCNIAFEYMKQLSEINHCVLRMVFDSYGIKDKQFDSNSLLYLARFMKYRAPIQGENPIALPPHSDKSFLAVLDENGVKGFAVKMRNGEWIDHEPSPSTFLVVAGEPLMAWSNGRIYAPQHQVAMRTSAKEVVRYSTGLFWFMREMVEVPKQLVDDEYYLRFKPFNNMDFLKYVNTEEGKASKCAIESYCGVNTSASADC</sequence>
<evidence type="ECO:0000313" key="1">
    <source>
        <dbReference type="EMBL" id="KAI3775050.1"/>
    </source>
</evidence>
<dbReference type="Proteomes" id="UP001056120">
    <property type="component" value="Linkage Group LG16"/>
</dbReference>
<protein>
    <submittedName>
        <fullName evidence="1">Uncharacterized protein</fullName>
    </submittedName>
</protein>
<comment type="caution">
    <text evidence="1">The sequence shown here is derived from an EMBL/GenBank/DDBJ whole genome shotgun (WGS) entry which is preliminary data.</text>
</comment>
<organism evidence="1 2">
    <name type="scientific">Smallanthus sonchifolius</name>
    <dbReference type="NCBI Taxonomy" id="185202"/>
    <lineage>
        <taxon>Eukaryota</taxon>
        <taxon>Viridiplantae</taxon>
        <taxon>Streptophyta</taxon>
        <taxon>Embryophyta</taxon>
        <taxon>Tracheophyta</taxon>
        <taxon>Spermatophyta</taxon>
        <taxon>Magnoliopsida</taxon>
        <taxon>eudicotyledons</taxon>
        <taxon>Gunneridae</taxon>
        <taxon>Pentapetalae</taxon>
        <taxon>asterids</taxon>
        <taxon>campanulids</taxon>
        <taxon>Asterales</taxon>
        <taxon>Asteraceae</taxon>
        <taxon>Asteroideae</taxon>
        <taxon>Heliantheae alliance</taxon>
        <taxon>Millerieae</taxon>
        <taxon>Smallanthus</taxon>
    </lineage>
</organism>
<reference evidence="1 2" key="2">
    <citation type="journal article" date="2022" name="Mol. Ecol. Resour.">
        <title>The genomes of chicory, endive, great burdock and yacon provide insights into Asteraceae paleo-polyploidization history and plant inulin production.</title>
        <authorList>
            <person name="Fan W."/>
            <person name="Wang S."/>
            <person name="Wang H."/>
            <person name="Wang A."/>
            <person name="Jiang F."/>
            <person name="Liu H."/>
            <person name="Zhao H."/>
            <person name="Xu D."/>
            <person name="Zhang Y."/>
        </authorList>
    </citation>
    <scope>NUCLEOTIDE SEQUENCE [LARGE SCALE GENOMIC DNA]</scope>
    <source>
        <strain evidence="2">cv. Yunnan</strain>
        <tissue evidence="1">Leaves</tissue>
    </source>
</reference>
<accession>A0ACB9FV85</accession>
<evidence type="ECO:0000313" key="2">
    <source>
        <dbReference type="Proteomes" id="UP001056120"/>
    </source>
</evidence>
<name>A0ACB9FV85_9ASTR</name>
<keyword evidence="2" id="KW-1185">Reference proteome</keyword>
<proteinExistence type="predicted"/>
<reference evidence="2" key="1">
    <citation type="journal article" date="2022" name="Mol. Ecol. Resour.">
        <title>The genomes of chicory, endive, great burdock and yacon provide insights into Asteraceae palaeo-polyploidization history and plant inulin production.</title>
        <authorList>
            <person name="Fan W."/>
            <person name="Wang S."/>
            <person name="Wang H."/>
            <person name="Wang A."/>
            <person name="Jiang F."/>
            <person name="Liu H."/>
            <person name="Zhao H."/>
            <person name="Xu D."/>
            <person name="Zhang Y."/>
        </authorList>
    </citation>
    <scope>NUCLEOTIDE SEQUENCE [LARGE SCALE GENOMIC DNA]</scope>
    <source>
        <strain evidence="2">cv. Yunnan</strain>
    </source>
</reference>